<keyword evidence="4" id="KW-1185">Reference proteome</keyword>
<evidence type="ECO:0000313" key="3">
    <source>
        <dbReference type="EnsemblProtists" id="EOD22028"/>
    </source>
</evidence>
<dbReference type="PANTHER" id="PTHR44360">
    <property type="entry name" value="DNAJ HOMOLOG SUBFAMILY B MEMBER 9"/>
    <property type="match status" value="1"/>
</dbReference>
<dbReference type="GO" id="GO:0036503">
    <property type="term" value="P:ERAD pathway"/>
    <property type="evidence" value="ECO:0007669"/>
    <property type="project" value="TreeGrafter"/>
</dbReference>
<reference evidence="4" key="1">
    <citation type="journal article" date="2013" name="Nature">
        <title>Pan genome of the phytoplankton Emiliania underpins its global distribution.</title>
        <authorList>
            <person name="Read B.A."/>
            <person name="Kegel J."/>
            <person name="Klute M.J."/>
            <person name="Kuo A."/>
            <person name="Lefebvre S.C."/>
            <person name="Maumus F."/>
            <person name="Mayer C."/>
            <person name="Miller J."/>
            <person name="Monier A."/>
            <person name="Salamov A."/>
            <person name="Young J."/>
            <person name="Aguilar M."/>
            <person name="Claverie J.M."/>
            <person name="Frickenhaus S."/>
            <person name="Gonzalez K."/>
            <person name="Herman E.K."/>
            <person name="Lin Y.C."/>
            <person name="Napier J."/>
            <person name="Ogata H."/>
            <person name="Sarno A.F."/>
            <person name="Shmutz J."/>
            <person name="Schroeder D."/>
            <person name="de Vargas C."/>
            <person name="Verret F."/>
            <person name="von Dassow P."/>
            <person name="Valentin K."/>
            <person name="Van de Peer Y."/>
            <person name="Wheeler G."/>
            <person name="Dacks J.B."/>
            <person name="Delwiche C.F."/>
            <person name="Dyhrman S.T."/>
            <person name="Glockner G."/>
            <person name="John U."/>
            <person name="Richards T."/>
            <person name="Worden A.Z."/>
            <person name="Zhang X."/>
            <person name="Grigoriev I.V."/>
            <person name="Allen A.E."/>
            <person name="Bidle K."/>
            <person name="Borodovsky M."/>
            <person name="Bowler C."/>
            <person name="Brownlee C."/>
            <person name="Cock J.M."/>
            <person name="Elias M."/>
            <person name="Gladyshev V.N."/>
            <person name="Groth M."/>
            <person name="Guda C."/>
            <person name="Hadaegh A."/>
            <person name="Iglesias-Rodriguez M.D."/>
            <person name="Jenkins J."/>
            <person name="Jones B.M."/>
            <person name="Lawson T."/>
            <person name="Leese F."/>
            <person name="Lindquist E."/>
            <person name="Lobanov A."/>
            <person name="Lomsadze A."/>
            <person name="Malik S.B."/>
            <person name="Marsh M.E."/>
            <person name="Mackinder L."/>
            <person name="Mock T."/>
            <person name="Mueller-Roeber B."/>
            <person name="Pagarete A."/>
            <person name="Parker M."/>
            <person name="Probert I."/>
            <person name="Quesneville H."/>
            <person name="Raines C."/>
            <person name="Rensing S.A."/>
            <person name="Riano-Pachon D.M."/>
            <person name="Richier S."/>
            <person name="Rokitta S."/>
            <person name="Shiraiwa Y."/>
            <person name="Soanes D.M."/>
            <person name="van der Giezen M."/>
            <person name="Wahlund T.M."/>
            <person name="Williams B."/>
            <person name="Wilson W."/>
            <person name="Wolfe G."/>
            <person name="Wurch L.L."/>
        </authorList>
    </citation>
    <scope>NUCLEOTIDE SEQUENCE</scope>
</reference>
<dbReference type="Pfam" id="PF00226">
    <property type="entry name" value="DnaJ"/>
    <property type="match status" value="1"/>
</dbReference>
<proteinExistence type="predicted"/>
<accession>A0A0D3JEU3</accession>
<dbReference type="STRING" id="2903.R1CGX8"/>
<dbReference type="AlphaFoldDB" id="A0A0D3JEU3"/>
<protein>
    <recommendedName>
        <fullName evidence="2">J domain-containing protein</fullName>
    </recommendedName>
</protein>
<dbReference type="GeneID" id="17267572"/>
<evidence type="ECO:0000256" key="1">
    <source>
        <dbReference type="ARBA" id="ARBA00023186"/>
    </source>
</evidence>
<dbReference type="PROSITE" id="PS50076">
    <property type="entry name" value="DNAJ_2"/>
    <property type="match status" value="1"/>
</dbReference>
<dbReference type="InterPro" id="IPR036869">
    <property type="entry name" value="J_dom_sf"/>
</dbReference>
<sequence length="62" mass="6772">DLYAVLGVDESATDSEIKKAYRRLSVKHHPDKGGDAATFKELTSAYEVLSDGERRALYDVGG</sequence>
<dbReference type="OMA" id="GYIDYHQ"/>
<dbReference type="RefSeq" id="XP_005774457.1">
    <property type="nucleotide sequence ID" value="XM_005774400.1"/>
</dbReference>
<dbReference type="InterPro" id="IPR001623">
    <property type="entry name" value="DnaJ_domain"/>
</dbReference>
<dbReference type="PANTHER" id="PTHR44360:SF1">
    <property type="entry name" value="DNAJ HOMOLOG SUBFAMILY B MEMBER 9"/>
    <property type="match status" value="1"/>
</dbReference>
<dbReference type="PaxDb" id="2903-EOD22028"/>
<dbReference type="EnsemblProtists" id="EOD22028">
    <property type="protein sequence ID" value="EOD22028"/>
    <property type="gene ID" value="EMIHUDRAFT_48559"/>
</dbReference>
<dbReference type="PRINTS" id="PR00625">
    <property type="entry name" value="JDOMAIN"/>
</dbReference>
<dbReference type="InterPro" id="IPR051948">
    <property type="entry name" value="Hsp70_co-chaperone_J-domain"/>
</dbReference>
<dbReference type="SUPFAM" id="SSF46565">
    <property type="entry name" value="Chaperone J-domain"/>
    <property type="match status" value="1"/>
</dbReference>
<feature type="domain" description="J" evidence="2">
    <location>
        <begin position="1"/>
        <end position="62"/>
    </location>
</feature>
<evidence type="ECO:0000259" key="2">
    <source>
        <dbReference type="PROSITE" id="PS50076"/>
    </source>
</evidence>
<dbReference type="Gene3D" id="1.10.287.110">
    <property type="entry name" value="DnaJ domain"/>
    <property type="match status" value="1"/>
</dbReference>
<dbReference type="CDD" id="cd06257">
    <property type="entry name" value="DnaJ"/>
    <property type="match status" value="1"/>
</dbReference>
<dbReference type="Proteomes" id="UP000013827">
    <property type="component" value="Unassembled WGS sequence"/>
</dbReference>
<organism evidence="3 4">
    <name type="scientific">Emiliania huxleyi (strain CCMP1516)</name>
    <dbReference type="NCBI Taxonomy" id="280463"/>
    <lineage>
        <taxon>Eukaryota</taxon>
        <taxon>Haptista</taxon>
        <taxon>Haptophyta</taxon>
        <taxon>Prymnesiophyceae</taxon>
        <taxon>Isochrysidales</taxon>
        <taxon>Noelaerhabdaceae</taxon>
        <taxon>Emiliania</taxon>
    </lineage>
</organism>
<dbReference type="KEGG" id="ehx:EMIHUDRAFT_48559"/>
<dbReference type="GO" id="GO:0051787">
    <property type="term" value="F:misfolded protein binding"/>
    <property type="evidence" value="ECO:0007669"/>
    <property type="project" value="TreeGrafter"/>
</dbReference>
<dbReference type="SMART" id="SM00271">
    <property type="entry name" value="DnaJ"/>
    <property type="match status" value="1"/>
</dbReference>
<dbReference type="HOGENOM" id="CLU_017633_18_2_1"/>
<keyword evidence="1" id="KW-0143">Chaperone</keyword>
<name>A0A0D3JEU3_EMIH1</name>
<dbReference type="PROSITE" id="PS00636">
    <property type="entry name" value="DNAJ_1"/>
    <property type="match status" value="1"/>
</dbReference>
<dbReference type="eggNOG" id="KOG0713">
    <property type="taxonomic scope" value="Eukaryota"/>
</dbReference>
<dbReference type="GO" id="GO:0051087">
    <property type="term" value="F:protein-folding chaperone binding"/>
    <property type="evidence" value="ECO:0007669"/>
    <property type="project" value="TreeGrafter"/>
</dbReference>
<reference evidence="3" key="2">
    <citation type="submission" date="2024-10" db="UniProtKB">
        <authorList>
            <consortium name="EnsemblProtists"/>
        </authorList>
    </citation>
    <scope>IDENTIFICATION</scope>
</reference>
<evidence type="ECO:0000313" key="4">
    <source>
        <dbReference type="Proteomes" id="UP000013827"/>
    </source>
</evidence>
<dbReference type="InterPro" id="IPR018253">
    <property type="entry name" value="DnaJ_domain_CS"/>
</dbReference>
<dbReference type="GO" id="GO:0005783">
    <property type="term" value="C:endoplasmic reticulum"/>
    <property type="evidence" value="ECO:0007669"/>
    <property type="project" value="TreeGrafter"/>
</dbReference>